<dbReference type="RefSeq" id="XP_018018535.1">
    <property type="nucleotide sequence ID" value="XM_018163046.2"/>
</dbReference>
<evidence type="ECO:0000313" key="5">
    <source>
        <dbReference type="RefSeq" id="XP_018018535.1"/>
    </source>
</evidence>
<dbReference type="PROSITE" id="PS00022">
    <property type="entry name" value="EGF_1"/>
    <property type="match status" value="1"/>
</dbReference>
<dbReference type="SMART" id="SM00042">
    <property type="entry name" value="CUB"/>
    <property type="match status" value="1"/>
</dbReference>
<dbReference type="PROSITE" id="PS01180">
    <property type="entry name" value="CUB"/>
    <property type="match status" value="1"/>
</dbReference>
<evidence type="ECO:0000313" key="4">
    <source>
        <dbReference type="Proteomes" id="UP000694843"/>
    </source>
</evidence>
<gene>
    <name evidence="5" type="primary">LOC108675063</name>
</gene>
<protein>
    <submittedName>
        <fullName evidence="5">Blastula protease 10-like</fullName>
    </submittedName>
</protein>
<organism evidence="4 5">
    <name type="scientific">Hyalella azteca</name>
    <name type="common">Amphipod</name>
    <dbReference type="NCBI Taxonomy" id="294128"/>
    <lineage>
        <taxon>Eukaryota</taxon>
        <taxon>Metazoa</taxon>
        <taxon>Ecdysozoa</taxon>
        <taxon>Arthropoda</taxon>
        <taxon>Crustacea</taxon>
        <taxon>Multicrustacea</taxon>
        <taxon>Malacostraca</taxon>
        <taxon>Eumalacostraca</taxon>
        <taxon>Peracarida</taxon>
        <taxon>Amphipoda</taxon>
        <taxon>Senticaudata</taxon>
        <taxon>Talitrida</taxon>
        <taxon>Talitroidea</taxon>
        <taxon>Hyalellidae</taxon>
        <taxon>Hyalella</taxon>
    </lineage>
</organism>
<dbReference type="Pfam" id="PF00431">
    <property type="entry name" value="CUB"/>
    <property type="match status" value="1"/>
</dbReference>
<evidence type="ECO:0000256" key="2">
    <source>
        <dbReference type="PROSITE-ProRule" id="PRU00059"/>
    </source>
</evidence>
<dbReference type="Gene3D" id="2.60.120.290">
    <property type="entry name" value="Spermadhesin, CUB domain"/>
    <property type="match status" value="1"/>
</dbReference>
<evidence type="ECO:0000259" key="3">
    <source>
        <dbReference type="PROSITE" id="PS01180"/>
    </source>
</evidence>
<name>A0A8B7NXV5_HYAAZ</name>
<dbReference type="OrthoDB" id="291007at2759"/>
<reference evidence="5" key="1">
    <citation type="submission" date="2025-08" db="UniProtKB">
        <authorList>
            <consortium name="RefSeq"/>
        </authorList>
    </citation>
    <scope>IDENTIFICATION</scope>
    <source>
        <tissue evidence="5">Whole organism</tissue>
    </source>
</reference>
<dbReference type="AlphaFoldDB" id="A0A8B7NXV5"/>
<feature type="non-terminal residue" evidence="5">
    <location>
        <position position="1"/>
    </location>
</feature>
<dbReference type="SUPFAM" id="SSF49854">
    <property type="entry name" value="Spermadhesin, CUB domain"/>
    <property type="match status" value="1"/>
</dbReference>
<dbReference type="GeneID" id="108675063"/>
<dbReference type="Proteomes" id="UP000694843">
    <property type="component" value="Unplaced"/>
</dbReference>
<keyword evidence="4" id="KW-1185">Reference proteome</keyword>
<keyword evidence="1" id="KW-1015">Disulfide bond</keyword>
<evidence type="ECO:0000256" key="1">
    <source>
        <dbReference type="ARBA" id="ARBA00023157"/>
    </source>
</evidence>
<feature type="domain" description="CUB" evidence="3">
    <location>
        <begin position="36"/>
        <end position="168"/>
    </location>
</feature>
<dbReference type="KEGG" id="hazt:108675063"/>
<dbReference type="InterPro" id="IPR035914">
    <property type="entry name" value="Sperma_CUB_dom_sf"/>
</dbReference>
<proteinExistence type="predicted"/>
<sequence length="179" mass="19549">VYLRKCGVATDPCKNNGYYGPSCKCECPPGTSGTYCETLTQGYLQALVSSTRPRTRTITTAGTVTSTGYPSPVAAIDEYIQMIIAPACKKVRLTFSAFKLYQRYTDNTCLPQQLTIRKNVDLTISSTYCASEIAVNQVFESEGTTMILHFKSLITLPYPGYSATITFVPQTTAACTGRK</sequence>
<dbReference type="InterPro" id="IPR000742">
    <property type="entry name" value="EGF"/>
</dbReference>
<dbReference type="InterPro" id="IPR000859">
    <property type="entry name" value="CUB_dom"/>
</dbReference>
<comment type="caution">
    <text evidence="2">Lacks conserved residue(s) required for the propagation of feature annotation.</text>
</comment>
<accession>A0A8B7NXV5</accession>